<dbReference type="Pfam" id="PF00656">
    <property type="entry name" value="Peptidase_C14"/>
    <property type="match status" value="1"/>
</dbReference>
<name>A0ABV2GFW7_9HYPH</name>
<dbReference type="InterPro" id="IPR029030">
    <property type="entry name" value="Caspase-like_dom_sf"/>
</dbReference>
<dbReference type="PANTHER" id="PTHR22576:SF37">
    <property type="entry name" value="MUCOSA-ASSOCIATED LYMPHOID TISSUE LYMPHOMA TRANSLOCATION PROTEIN 1"/>
    <property type="match status" value="1"/>
</dbReference>
<dbReference type="SUPFAM" id="SSF52129">
    <property type="entry name" value="Caspase-like"/>
    <property type="match status" value="1"/>
</dbReference>
<evidence type="ECO:0000256" key="1">
    <source>
        <dbReference type="SAM" id="MobiDB-lite"/>
    </source>
</evidence>
<comment type="caution">
    <text evidence="4">The sequence shown here is derived from an EMBL/GenBank/DDBJ whole genome shotgun (WGS) entry which is preliminary data.</text>
</comment>
<keyword evidence="5" id="KW-1185">Reference proteome</keyword>
<dbReference type="InterPro" id="IPR036366">
    <property type="entry name" value="PGBDSf"/>
</dbReference>
<evidence type="ECO:0000259" key="3">
    <source>
        <dbReference type="PROSITE" id="PS50208"/>
    </source>
</evidence>
<dbReference type="InterPro" id="IPR052039">
    <property type="entry name" value="Caspase-related_regulators"/>
</dbReference>
<dbReference type="SUPFAM" id="SSF47090">
    <property type="entry name" value="PGBD-like"/>
    <property type="match status" value="1"/>
</dbReference>
<dbReference type="PROSITE" id="PS50208">
    <property type="entry name" value="CASPASE_P20"/>
    <property type="match status" value="1"/>
</dbReference>
<organism evidence="4 5">
    <name type="scientific">Mesorhizobium robiniae</name>
    <dbReference type="NCBI Taxonomy" id="559315"/>
    <lineage>
        <taxon>Bacteria</taxon>
        <taxon>Pseudomonadati</taxon>
        <taxon>Pseudomonadota</taxon>
        <taxon>Alphaproteobacteria</taxon>
        <taxon>Hyphomicrobiales</taxon>
        <taxon>Phyllobacteriaceae</taxon>
        <taxon>Mesorhizobium</taxon>
    </lineage>
</organism>
<dbReference type="Gene3D" id="1.10.101.10">
    <property type="entry name" value="PGBD-like superfamily/PGBD"/>
    <property type="match status" value="1"/>
</dbReference>
<dbReference type="InterPro" id="IPR002477">
    <property type="entry name" value="Peptidoglycan-bd-like"/>
</dbReference>
<evidence type="ECO:0000313" key="4">
    <source>
        <dbReference type="EMBL" id="MET3577118.1"/>
    </source>
</evidence>
<feature type="region of interest" description="Disordered" evidence="1">
    <location>
        <begin position="394"/>
        <end position="429"/>
    </location>
</feature>
<gene>
    <name evidence="4" type="ORF">ABID19_000133</name>
</gene>
<evidence type="ECO:0000256" key="2">
    <source>
        <dbReference type="SAM" id="Phobius"/>
    </source>
</evidence>
<dbReference type="EMBL" id="JBEPMC010000001">
    <property type="protein sequence ID" value="MET3577118.1"/>
    <property type="molecule type" value="Genomic_DNA"/>
</dbReference>
<keyword evidence="2" id="KW-1133">Transmembrane helix</keyword>
<dbReference type="InterPro" id="IPR011600">
    <property type="entry name" value="Pept_C14_caspase"/>
</dbReference>
<dbReference type="PANTHER" id="PTHR22576">
    <property type="entry name" value="MUCOSA ASSOCIATED LYMPHOID TISSUE LYMPHOMA TRANSLOCATION PROTEIN 1/PARACASPASE"/>
    <property type="match status" value="1"/>
</dbReference>
<keyword evidence="2" id="KW-0812">Transmembrane</keyword>
<dbReference type="InterPro" id="IPR036365">
    <property type="entry name" value="PGBD-like_sf"/>
</dbReference>
<evidence type="ECO:0000313" key="5">
    <source>
        <dbReference type="Proteomes" id="UP001549204"/>
    </source>
</evidence>
<feature type="domain" description="Caspase family p20" evidence="3">
    <location>
        <begin position="73"/>
        <end position="150"/>
    </location>
</feature>
<accession>A0ABV2GFW7</accession>
<keyword evidence="2" id="KW-0472">Membrane</keyword>
<feature type="compositionally biased region" description="Basic residues" evidence="1">
    <location>
        <begin position="552"/>
        <end position="568"/>
    </location>
</feature>
<dbReference type="Gene3D" id="3.40.50.1460">
    <property type="match status" value="1"/>
</dbReference>
<dbReference type="Pfam" id="PF01471">
    <property type="entry name" value="PG_binding_1"/>
    <property type="match status" value="1"/>
</dbReference>
<feature type="transmembrane region" description="Helical" evidence="2">
    <location>
        <begin position="48"/>
        <end position="66"/>
    </location>
</feature>
<feature type="region of interest" description="Disordered" evidence="1">
    <location>
        <begin position="530"/>
        <end position="568"/>
    </location>
</feature>
<reference evidence="4 5" key="1">
    <citation type="submission" date="2024-06" db="EMBL/GenBank/DDBJ databases">
        <title>Genomic Encyclopedia of Type Strains, Phase IV (KMG-IV): sequencing the most valuable type-strain genomes for metagenomic binning, comparative biology and taxonomic classification.</title>
        <authorList>
            <person name="Goeker M."/>
        </authorList>
    </citation>
    <scope>NUCLEOTIDE SEQUENCE [LARGE SCALE GENOMIC DNA]</scope>
    <source>
        <strain evidence="4 5">DSM 100022</strain>
    </source>
</reference>
<dbReference type="RefSeq" id="WP_354487185.1">
    <property type="nucleotide sequence ID" value="NZ_JBEPMC010000001.1"/>
</dbReference>
<dbReference type="Proteomes" id="UP001549204">
    <property type="component" value="Unassembled WGS sequence"/>
</dbReference>
<proteinExistence type="predicted"/>
<dbReference type="InterPro" id="IPR001309">
    <property type="entry name" value="Pept_C14_p20"/>
</dbReference>
<protein>
    <submittedName>
        <fullName evidence="4">Caspase-like protein</fullName>
    </submittedName>
</protein>
<sequence>MARQRSLLPIFRAFVNQNCDLGHIRLRAIMAEATMSLMKSAEGWSMKAFAVFLSGFILFIIASLGAEAATPDAKRVALVIGNSKYIHAVALPNPANDARLIASTLRNAGFQVIEGVDQDNAGMHSLISRFTEQSYDADLAVVFYAGHGMQVDGKNFLIPVDAELTSPAYLKTRTIQIDDFMAALPPEPAVGVVILDACRDNPLARTLAAAMPKSRSTSFGAGLAPVEAKSNGIGTGGILIAYATDPGAIAFDGNGVNSPYSTALARHLTEPGVEIQSALTRVRGQVTEATEGRQRPWHNASLGREVFIGQSIAQAVPAAKPVADASGAAATAIPAPVTSEPPSWEVEQRLWDEASKRHSVPFYEAYLGQFPEGRFATVARLNIDQLKEPKAENRQVAAVDEDEANASTGSAVRTSVGVSDEAKQTPGTELTESAIGLDREARIDLQLRIEALGNELGRIDGNMGPKTRQAIGIWQAKNGLPRTNFLTREQLAFLVIQTDPMMEPVRARHAADQARAVQPKKQVQKARLQKPAAHKAYTQKPVAQKARTQKPVVHKPRKQQQVVQKKRYREVVRRDVPPPRDNNDFLTKALIFGTGVAVGGVLNNN</sequence>
<feature type="compositionally biased region" description="Polar residues" evidence="1">
    <location>
        <begin position="405"/>
        <end position="417"/>
    </location>
</feature>